<feature type="non-terminal residue" evidence="1">
    <location>
        <position position="39"/>
    </location>
</feature>
<gene>
    <name evidence="1" type="ORF">N323_06949</name>
</gene>
<protein>
    <submittedName>
        <fullName evidence="1">Uncharacterized protein</fullName>
    </submittedName>
</protein>
<organism evidence="1 2">
    <name type="scientific">Cathartes aura</name>
    <name type="common">Turkey vulture</name>
    <name type="synonym">Vultur aura</name>
    <dbReference type="NCBI Taxonomy" id="43455"/>
    <lineage>
        <taxon>Eukaryota</taxon>
        <taxon>Metazoa</taxon>
        <taxon>Chordata</taxon>
        <taxon>Craniata</taxon>
        <taxon>Vertebrata</taxon>
        <taxon>Euteleostomi</taxon>
        <taxon>Archelosauria</taxon>
        <taxon>Archosauria</taxon>
        <taxon>Dinosauria</taxon>
        <taxon>Saurischia</taxon>
        <taxon>Theropoda</taxon>
        <taxon>Coelurosauria</taxon>
        <taxon>Aves</taxon>
        <taxon>Neognathae</taxon>
        <taxon>Neoaves</taxon>
        <taxon>Telluraves</taxon>
        <taxon>Accipitrimorphae</taxon>
        <taxon>Accipitriformes</taxon>
        <taxon>Cathartidae</taxon>
        <taxon>Cathartes</taxon>
    </lineage>
</organism>
<name>A0A091LJ09_CATAU</name>
<sequence length="39" mass="4791">GIKLKQERFPLDIRRNIFTMKTVKHWNRLHREAMRSPSV</sequence>
<proteinExistence type="predicted"/>
<evidence type="ECO:0000313" key="1">
    <source>
        <dbReference type="EMBL" id="KFP56874.1"/>
    </source>
</evidence>
<reference evidence="1 2" key="1">
    <citation type="submission" date="2014-04" db="EMBL/GenBank/DDBJ databases">
        <title>Genome evolution of avian class.</title>
        <authorList>
            <person name="Zhang G."/>
            <person name="Li C."/>
        </authorList>
    </citation>
    <scope>NUCLEOTIDE SEQUENCE [LARGE SCALE GENOMIC DNA]</scope>
    <source>
        <strain evidence="1">BGI_N323</strain>
    </source>
</reference>
<evidence type="ECO:0000313" key="2">
    <source>
        <dbReference type="Proteomes" id="UP000053745"/>
    </source>
</evidence>
<dbReference type="Proteomes" id="UP000053745">
    <property type="component" value="Unassembled WGS sequence"/>
</dbReference>
<dbReference type="EMBL" id="KL327689">
    <property type="protein sequence ID" value="KFP56874.1"/>
    <property type="molecule type" value="Genomic_DNA"/>
</dbReference>
<dbReference type="OrthoDB" id="426210at2759"/>
<dbReference type="AlphaFoldDB" id="A0A091LJ09"/>
<feature type="non-terminal residue" evidence="1">
    <location>
        <position position="1"/>
    </location>
</feature>
<keyword evidence="2" id="KW-1185">Reference proteome</keyword>
<accession>A0A091LJ09</accession>